<protein>
    <submittedName>
        <fullName evidence="2">Uncharacterized protein</fullName>
    </submittedName>
</protein>
<keyword evidence="3" id="KW-1185">Reference proteome</keyword>
<dbReference type="Proteomes" id="UP000694391">
    <property type="component" value="Unplaced"/>
</dbReference>
<organism evidence="2 3">
    <name type="scientific">Canis lupus dingo</name>
    <name type="common">dingo</name>
    <dbReference type="NCBI Taxonomy" id="286419"/>
    <lineage>
        <taxon>Eukaryota</taxon>
        <taxon>Metazoa</taxon>
        <taxon>Chordata</taxon>
        <taxon>Craniata</taxon>
        <taxon>Vertebrata</taxon>
        <taxon>Euteleostomi</taxon>
        <taxon>Mammalia</taxon>
        <taxon>Eutheria</taxon>
        <taxon>Laurasiatheria</taxon>
        <taxon>Carnivora</taxon>
        <taxon>Caniformia</taxon>
        <taxon>Canidae</taxon>
        <taxon>Canis</taxon>
    </lineage>
</organism>
<feature type="compositionally biased region" description="Basic and acidic residues" evidence="1">
    <location>
        <begin position="7"/>
        <end position="28"/>
    </location>
</feature>
<dbReference type="Ensembl" id="ENSCAFT00020023965.1">
    <property type="protein sequence ID" value="ENSCAFP00020020695.1"/>
    <property type="gene ID" value="ENSCAFG00020016388.1"/>
</dbReference>
<reference evidence="2" key="2">
    <citation type="submission" date="2025-09" db="UniProtKB">
        <authorList>
            <consortium name="Ensembl"/>
        </authorList>
    </citation>
    <scope>IDENTIFICATION</scope>
</reference>
<evidence type="ECO:0000313" key="2">
    <source>
        <dbReference type="Ensembl" id="ENSCAFP00020020695.1"/>
    </source>
</evidence>
<accession>A0A8C0R2E6</accession>
<proteinExistence type="predicted"/>
<sequence>MLFIHLSESERAREGMSTHRGAAAREGEAGPTPGGAGHGHRPRVPTPAGARPWVPAPAGARPQVPAQAGARPQVPAPAGARPQVPTQAGARPRVPAPAGARPQVPAQAGARPQGPTPAGARPLVRGARLEDALCGWALVQGTPQPLESSFPSGAWKSCIIREILTGSCHQLPLGPLSPPGSPLCSVHSAVIPGRSRVLLGQS</sequence>
<evidence type="ECO:0000256" key="1">
    <source>
        <dbReference type="SAM" id="MobiDB-lite"/>
    </source>
</evidence>
<dbReference type="AlphaFoldDB" id="A0A8C0R2E6"/>
<feature type="compositionally biased region" description="Low complexity" evidence="1">
    <location>
        <begin position="87"/>
        <end position="121"/>
    </location>
</feature>
<reference evidence="2" key="1">
    <citation type="submission" date="2025-08" db="UniProtKB">
        <authorList>
            <consortium name="Ensembl"/>
        </authorList>
    </citation>
    <scope>IDENTIFICATION</scope>
</reference>
<name>A0A8C0R2E6_CANLU</name>
<evidence type="ECO:0000313" key="3">
    <source>
        <dbReference type="Proteomes" id="UP000694391"/>
    </source>
</evidence>
<feature type="region of interest" description="Disordered" evidence="1">
    <location>
        <begin position="1"/>
        <end position="121"/>
    </location>
</feature>